<accession>A0A419VXF3</accession>
<comment type="caution">
    <text evidence="3">The sequence shown here is derived from an EMBL/GenBank/DDBJ whole genome shotgun (WGS) entry which is preliminary data.</text>
</comment>
<keyword evidence="1" id="KW-0812">Transmembrane</keyword>
<proteinExistence type="predicted"/>
<protein>
    <submittedName>
        <fullName evidence="3">Uncharacterized protein (DUF58 family)</fullName>
    </submittedName>
</protein>
<feature type="transmembrane region" description="Helical" evidence="1">
    <location>
        <begin position="45"/>
        <end position="70"/>
    </location>
</feature>
<gene>
    <name evidence="3" type="ORF">BC643_3915</name>
</gene>
<dbReference type="EMBL" id="RAPN01000003">
    <property type="protein sequence ID" value="RKD87907.1"/>
    <property type="molecule type" value="Genomic_DNA"/>
</dbReference>
<dbReference type="PANTHER" id="PTHR33608:SF3">
    <property type="entry name" value="SLR2013 PROTEIN"/>
    <property type="match status" value="1"/>
</dbReference>
<reference evidence="3 4" key="1">
    <citation type="submission" date="2018-09" db="EMBL/GenBank/DDBJ databases">
        <title>Genomic Encyclopedia of Archaeal and Bacterial Type Strains, Phase II (KMG-II): from individual species to whole genera.</title>
        <authorList>
            <person name="Goeker M."/>
        </authorList>
    </citation>
    <scope>NUCLEOTIDE SEQUENCE [LARGE SCALE GENOMIC DNA]</scope>
    <source>
        <strain evidence="3 4">DSM 27148</strain>
    </source>
</reference>
<evidence type="ECO:0000259" key="2">
    <source>
        <dbReference type="Pfam" id="PF01882"/>
    </source>
</evidence>
<feature type="transmembrane region" description="Helical" evidence="1">
    <location>
        <begin position="20"/>
        <end position="39"/>
    </location>
</feature>
<evidence type="ECO:0000313" key="4">
    <source>
        <dbReference type="Proteomes" id="UP000283387"/>
    </source>
</evidence>
<dbReference type="AlphaFoldDB" id="A0A419VXF3"/>
<name>A0A419VXF3_9BACT</name>
<keyword evidence="1" id="KW-1133">Transmembrane helix</keyword>
<organism evidence="3 4">
    <name type="scientific">Mangrovibacterium diazotrophicum</name>
    <dbReference type="NCBI Taxonomy" id="1261403"/>
    <lineage>
        <taxon>Bacteria</taxon>
        <taxon>Pseudomonadati</taxon>
        <taxon>Bacteroidota</taxon>
        <taxon>Bacteroidia</taxon>
        <taxon>Marinilabiliales</taxon>
        <taxon>Prolixibacteraceae</taxon>
        <taxon>Mangrovibacterium</taxon>
    </lineage>
</organism>
<dbReference type="Proteomes" id="UP000283387">
    <property type="component" value="Unassembled WGS sequence"/>
</dbReference>
<evidence type="ECO:0000313" key="3">
    <source>
        <dbReference type="EMBL" id="RKD87907.1"/>
    </source>
</evidence>
<feature type="domain" description="DUF58" evidence="2">
    <location>
        <begin position="216"/>
        <end position="387"/>
    </location>
</feature>
<sequence>MFSPSKFHDKPKLLKGNRTLYFSNRFFTALLGVVLLFTLGYPFPWIFIVARFALVILAATVLIDLLWLFASKGKISVKRKIGIRLSLGDENPVTLQLKSSFPFQLKIEIIDEVPSQFQKRDFYIKSHIGAGKRKNFNYFLKPLSRGEYEFGQTRVIAGTLLGLVQRRFSAGNEQMLPVYPSFISMRKFELMSISNRLEDIGIKRIRKIGQHSEFDQIREYVPGDDSRTLNWKATARKGALMVNQYQDERSQQVISLLDMGRVMEMPFEGMALLDYAINASLVISNTAMLKHDKAGLISFSNQLHSLVSPDRRGGHMQRILETLYNQKTDFSESSYERLYAAIHSRIRQRSLLVLYTNFEGLPSLKRQLPYLQKLASKHLLLVVIFENTEVKQLAANESKNLQEVYIHAIARKFIHDKKVMCNELKRYGILSLLTRPEELSVNLINKYLEIKARELI</sequence>
<dbReference type="InterPro" id="IPR002881">
    <property type="entry name" value="DUF58"/>
</dbReference>
<evidence type="ECO:0000256" key="1">
    <source>
        <dbReference type="SAM" id="Phobius"/>
    </source>
</evidence>
<keyword evidence="4" id="KW-1185">Reference proteome</keyword>
<keyword evidence="1" id="KW-0472">Membrane</keyword>
<dbReference type="PANTHER" id="PTHR33608">
    <property type="entry name" value="BLL2464 PROTEIN"/>
    <property type="match status" value="1"/>
</dbReference>
<dbReference type="Pfam" id="PF01882">
    <property type="entry name" value="DUF58"/>
    <property type="match status" value="1"/>
</dbReference>